<dbReference type="Pfam" id="PF00126">
    <property type="entry name" value="HTH_1"/>
    <property type="match status" value="1"/>
</dbReference>
<dbReference type="FunFam" id="1.10.10.10:FF:000001">
    <property type="entry name" value="LysR family transcriptional regulator"/>
    <property type="match status" value="1"/>
</dbReference>
<reference evidence="6 7" key="1">
    <citation type="submission" date="2017-10" db="EMBL/GenBank/DDBJ databases">
        <title>Two draft genome sequences of Pusillimonas sp. strains isolated from a nitrate- and radionuclide-contaminated groundwater in Russia.</title>
        <authorList>
            <person name="Grouzdev D.S."/>
            <person name="Tourova T.P."/>
            <person name="Goeva M.A."/>
            <person name="Babich T.L."/>
            <person name="Sokolova D.S."/>
            <person name="Abdullin R."/>
            <person name="Poltaraus A.B."/>
            <person name="Toshchakov S.V."/>
            <person name="Nazina T.N."/>
        </authorList>
    </citation>
    <scope>NUCLEOTIDE SEQUENCE [LARGE SCALE GENOMIC DNA]</scope>
    <source>
        <strain evidence="6 7">JR1/69-2-13</strain>
    </source>
</reference>
<comment type="similarity">
    <text evidence="1">Belongs to the LysR transcriptional regulatory family.</text>
</comment>
<dbReference type="OrthoDB" id="5292387at2"/>
<dbReference type="PANTHER" id="PTHR30346">
    <property type="entry name" value="TRANSCRIPTIONAL DUAL REGULATOR HCAR-RELATED"/>
    <property type="match status" value="1"/>
</dbReference>
<evidence type="ECO:0000313" key="6">
    <source>
        <dbReference type="EMBL" id="PLC55595.1"/>
    </source>
</evidence>
<dbReference type="Gene3D" id="1.10.10.10">
    <property type="entry name" value="Winged helix-like DNA-binding domain superfamily/Winged helix DNA-binding domain"/>
    <property type="match status" value="1"/>
</dbReference>
<keyword evidence="3" id="KW-0238">DNA-binding</keyword>
<dbReference type="SUPFAM" id="SSF53850">
    <property type="entry name" value="Periplasmic binding protein-like II"/>
    <property type="match status" value="1"/>
</dbReference>
<keyword evidence="2" id="KW-0805">Transcription regulation</keyword>
<evidence type="ECO:0000256" key="1">
    <source>
        <dbReference type="ARBA" id="ARBA00009437"/>
    </source>
</evidence>
<evidence type="ECO:0000256" key="2">
    <source>
        <dbReference type="ARBA" id="ARBA00023015"/>
    </source>
</evidence>
<keyword evidence="7" id="KW-1185">Reference proteome</keyword>
<name>A0A2N4UKT6_9BURK</name>
<dbReference type="Gene3D" id="3.40.190.10">
    <property type="entry name" value="Periplasmic binding protein-like II"/>
    <property type="match status" value="2"/>
</dbReference>
<dbReference type="Proteomes" id="UP000234328">
    <property type="component" value="Unassembled WGS sequence"/>
</dbReference>
<accession>A0A2N4UKT6</accession>
<dbReference type="AlphaFoldDB" id="A0A2N4UKT6"/>
<dbReference type="PROSITE" id="PS50931">
    <property type="entry name" value="HTH_LYSR"/>
    <property type="match status" value="1"/>
</dbReference>
<evidence type="ECO:0000259" key="5">
    <source>
        <dbReference type="PROSITE" id="PS50931"/>
    </source>
</evidence>
<dbReference type="InterPro" id="IPR036388">
    <property type="entry name" value="WH-like_DNA-bd_sf"/>
</dbReference>
<dbReference type="Pfam" id="PF03466">
    <property type="entry name" value="LysR_substrate"/>
    <property type="match status" value="1"/>
</dbReference>
<protein>
    <submittedName>
        <fullName evidence="6">LysR family transcriptional regulator</fullName>
    </submittedName>
</protein>
<sequence>MNLRQLRYFVVLAEELNFTRAADRLNISQPPLSQQIAQLEAELGVKLFERSSRRVELTEPGRVFLIDTRTTLDRIKRATIRVRALEQGLAGRIEVGLSSSHFLGPLPRLIFKYSRTHPSVQVTLNEMRPVDQVEALLERRIDVSISRAAIDDRLLCSLPLWHDPAVVALPLGHRLASRQELRIAELSKERFVLLRRDGSPFAKRIFERCAEAGFIPDIAQTVEEVPAQLYLVAAGLGIAIVPQSTRARIPAIVSCKLTDTIVEADVYGVMRRDNEKKALGAFLKEAQQLVGDE</sequence>
<dbReference type="InterPro" id="IPR005119">
    <property type="entry name" value="LysR_subst-bd"/>
</dbReference>
<comment type="caution">
    <text evidence="6">The sequence shown here is derived from an EMBL/GenBank/DDBJ whole genome shotgun (WGS) entry which is preliminary data.</text>
</comment>
<dbReference type="SUPFAM" id="SSF46785">
    <property type="entry name" value="Winged helix' DNA-binding domain"/>
    <property type="match status" value="1"/>
</dbReference>
<dbReference type="InterPro" id="IPR000847">
    <property type="entry name" value="LysR_HTH_N"/>
</dbReference>
<dbReference type="GO" id="GO:0032993">
    <property type="term" value="C:protein-DNA complex"/>
    <property type="evidence" value="ECO:0007669"/>
    <property type="project" value="TreeGrafter"/>
</dbReference>
<dbReference type="EMBL" id="PDNV01000001">
    <property type="protein sequence ID" value="PLC55595.1"/>
    <property type="molecule type" value="Genomic_DNA"/>
</dbReference>
<dbReference type="PRINTS" id="PR00039">
    <property type="entry name" value="HTHLYSR"/>
</dbReference>
<dbReference type="InterPro" id="IPR036390">
    <property type="entry name" value="WH_DNA-bd_sf"/>
</dbReference>
<dbReference type="GO" id="GO:0003700">
    <property type="term" value="F:DNA-binding transcription factor activity"/>
    <property type="evidence" value="ECO:0007669"/>
    <property type="project" value="InterPro"/>
</dbReference>
<dbReference type="RefSeq" id="WP_102068076.1">
    <property type="nucleotide sequence ID" value="NZ_PDNV01000001.1"/>
</dbReference>
<dbReference type="PANTHER" id="PTHR30346:SF0">
    <property type="entry name" value="HCA OPERON TRANSCRIPTIONAL ACTIVATOR HCAR"/>
    <property type="match status" value="1"/>
</dbReference>
<evidence type="ECO:0000256" key="4">
    <source>
        <dbReference type="ARBA" id="ARBA00023163"/>
    </source>
</evidence>
<feature type="domain" description="HTH lysR-type" evidence="5">
    <location>
        <begin position="1"/>
        <end position="58"/>
    </location>
</feature>
<dbReference type="GO" id="GO:0003677">
    <property type="term" value="F:DNA binding"/>
    <property type="evidence" value="ECO:0007669"/>
    <property type="project" value="UniProtKB-KW"/>
</dbReference>
<proteinExistence type="inferred from homology"/>
<keyword evidence="4" id="KW-0804">Transcription</keyword>
<gene>
    <name evidence="6" type="ORF">CR155_00620</name>
</gene>
<evidence type="ECO:0000313" key="7">
    <source>
        <dbReference type="Proteomes" id="UP000234328"/>
    </source>
</evidence>
<organism evidence="6 7">
    <name type="scientific">Pollutimonas nitritireducens</name>
    <dbReference type="NCBI Taxonomy" id="2045209"/>
    <lineage>
        <taxon>Bacteria</taxon>
        <taxon>Pseudomonadati</taxon>
        <taxon>Pseudomonadota</taxon>
        <taxon>Betaproteobacteria</taxon>
        <taxon>Burkholderiales</taxon>
        <taxon>Alcaligenaceae</taxon>
        <taxon>Pollutimonas</taxon>
    </lineage>
</organism>
<evidence type="ECO:0000256" key="3">
    <source>
        <dbReference type="ARBA" id="ARBA00023125"/>
    </source>
</evidence>